<protein>
    <submittedName>
        <fullName evidence="1">Uncharacterized protein</fullName>
    </submittedName>
</protein>
<dbReference type="VEuPathDB" id="CryptoDB:cubi_01990"/>
<proteinExistence type="predicted"/>
<dbReference type="RefSeq" id="XP_028876476.1">
    <property type="nucleotide sequence ID" value="XM_029019002.1"/>
</dbReference>
<accession>A0A1J4MRE8</accession>
<evidence type="ECO:0000313" key="1">
    <source>
        <dbReference type="EMBL" id="OII75469.1"/>
    </source>
</evidence>
<dbReference type="OrthoDB" id="340288at2759"/>
<reference evidence="1 2" key="1">
    <citation type="submission" date="2016-10" db="EMBL/GenBank/DDBJ databases">
        <title>Reductive evolution of mitochondrial metabolism and differential evolution of invasion-related proteins in Cryptosporidium.</title>
        <authorList>
            <person name="Liu S."/>
            <person name="Roellig D.M."/>
            <person name="Guo Y."/>
            <person name="Li N."/>
            <person name="Frace M.A."/>
            <person name="Tang K."/>
            <person name="Zhang L."/>
            <person name="Feng Y."/>
            <person name="Xiao L."/>
        </authorList>
    </citation>
    <scope>NUCLEOTIDE SEQUENCE [LARGE SCALE GENOMIC DNA]</scope>
    <source>
        <strain evidence="1">39726</strain>
    </source>
</reference>
<dbReference type="Proteomes" id="UP000186176">
    <property type="component" value="Unassembled WGS sequence"/>
</dbReference>
<comment type="caution">
    <text evidence="1">The sequence shown here is derived from an EMBL/GenBank/DDBJ whole genome shotgun (WGS) entry which is preliminary data.</text>
</comment>
<name>A0A1J4MRE8_9CRYT</name>
<keyword evidence="2" id="KW-1185">Reference proteome</keyword>
<dbReference type="EMBL" id="LRBP01000001">
    <property type="protein sequence ID" value="OII75469.1"/>
    <property type="molecule type" value="Genomic_DNA"/>
</dbReference>
<organism evidence="1 2">
    <name type="scientific">Cryptosporidium ubiquitum</name>
    <dbReference type="NCBI Taxonomy" id="857276"/>
    <lineage>
        <taxon>Eukaryota</taxon>
        <taxon>Sar</taxon>
        <taxon>Alveolata</taxon>
        <taxon>Apicomplexa</taxon>
        <taxon>Conoidasida</taxon>
        <taxon>Coccidia</taxon>
        <taxon>Eucoccidiorida</taxon>
        <taxon>Eimeriorina</taxon>
        <taxon>Cryptosporidiidae</taxon>
        <taxon>Cryptosporidium</taxon>
    </lineage>
</organism>
<dbReference type="GeneID" id="39978781"/>
<dbReference type="AlphaFoldDB" id="A0A1J4MRE8"/>
<evidence type="ECO:0000313" key="2">
    <source>
        <dbReference type="Proteomes" id="UP000186176"/>
    </source>
</evidence>
<sequence>MEGEPIHSKIRDLTKTIEENQDLLSDPQKRSEYEEYVMKDDELFENINESDYRSFSLLCEFGSVKALINEKRYSKIYRQSQGSLLRKILKNWREKYMNKKAQQFDRFEEEPNHFFSNGDLLSYKTDDEFVKLNWNGWFHDHFRVNIFPINNIKFNTLQGLLDENSNNEPLTKRVRIVNNKTKNSNSNKTKVLEDENVHDTQNIKILQEFKSKLLNKIQEIDIKNQGIELWELVLDKNQQYGFPNTCFNLFSLLSLLKDSLISITSPNTVIQNDSKEEQKVLVFPGSSNISLDLEKNTGIISNFTFKVWQDLCTRYN</sequence>
<gene>
    <name evidence="1" type="ORF">cubi_01990</name>
</gene>